<dbReference type="EMBL" id="PZQS01000001">
    <property type="protein sequence ID" value="PVD37449.1"/>
    <property type="molecule type" value="Genomic_DNA"/>
</dbReference>
<evidence type="ECO:0000313" key="2">
    <source>
        <dbReference type="EMBL" id="PVD37449.1"/>
    </source>
</evidence>
<dbReference type="AlphaFoldDB" id="A0A2T7PVK5"/>
<proteinExistence type="predicted"/>
<evidence type="ECO:0000256" key="1">
    <source>
        <dbReference type="SAM" id="MobiDB-lite"/>
    </source>
</evidence>
<protein>
    <submittedName>
        <fullName evidence="2">Uncharacterized protein</fullName>
    </submittedName>
</protein>
<evidence type="ECO:0000313" key="3">
    <source>
        <dbReference type="Proteomes" id="UP000245119"/>
    </source>
</evidence>
<gene>
    <name evidence="2" type="ORF">C0Q70_00039</name>
</gene>
<reference evidence="2 3" key="1">
    <citation type="submission" date="2018-04" db="EMBL/GenBank/DDBJ databases">
        <title>The genome of golden apple snail Pomacea canaliculata provides insight into stress tolerance and invasive adaptation.</title>
        <authorList>
            <person name="Liu C."/>
            <person name="Liu B."/>
            <person name="Ren Y."/>
            <person name="Zhang Y."/>
            <person name="Wang H."/>
            <person name="Li S."/>
            <person name="Jiang F."/>
            <person name="Yin L."/>
            <person name="Zhang G."/>
            <person name="Qian W."/>
            <person name="Fan W."/>
        </authorList>
    </citation>
    <scope>NUCLEOTIDE SEQUENCE [LARGE SCALE GENOMIC DNA]</scope>
    <source>
        <strain evidence="2">SZHN2017</strain>
        <tissue evidence="2">Muscle</tissue>
    </source>
</reference>
<sequence length="90" mass="10066">MSTASAASQHNGRHPCDVRADDDLNVLPRHPTVTHTTTGMARRVYSIEIFLYCDVDCNISHTSRLLVINRLNDGRHAVSGVYDQLASRFQ</sequence>
<feature type="region of interest" description="Disordered" evidence="1">
    <location>
        <begin position="1"/>
        <end position="23"/>
    </location>
</feature>
<accession>A0A2T7PVK5</accession>
<organism evidence="2 3">
    <name type="scientific">Pomacea canaliculata</name>
    <name type="common">Golden apple snail</name>
    <dbReference type="NCBI Taxonomy" id="400727"/>
    <lineage>
        <taxon>Eukaryota</taxon>
        <taxon>Metazoa</taxon>
        <taxon>Spiralia</taxon>
        <taxon>Lophotrochozoa</taxon>
        <taxon>Mollusca</taxon>
        <taxon>Gastropoda</taxon>
        <taxon>Caenogastropoda</taxon>
        <taxon>Architaenioglossa</taxon>
        <taxon>Ampullarioidea</taxon>
        <taxon>Ampullariidae</taxon>
        <taxon>Pomacea</taxon>
    </lineage>
</organism>
<feature type="compositionally biased region" description="Polar residues" evidence="1">
    <location>
        <begin position="1"/>
        <end position="10"/>
    </location>
</feature>
<keyword evidence="3" id="KW-1185">Reference proteome</keyword>
<name>A0A2T7PVK5_POMCA</name>
<dbReference type="Proteomes" id="UP000245119">
    <property type="component" value="Linkage Group LG1"/>
</dbReference>
<comment type="caution">
    <text evidence="2">The sequence shown here is derived from an EMBL/GenBank/DDBJ whole genome shotgun (WGS) entry which is preliminary data.</text>
</comment>